<evidence type="ECO:0000259" key="1">
    <source>
        <dbReference type="Pfam" id="PF00561"/>
    </source>
</evidence>
<sequence length="297" mass="32477">MASLIFNSTLAITEKYISSSDGTQIFAQAVGNPHLPSLVFVHGFALSALVWASIFRDTNLLRYFHMVAYDVRGFGQSGKPDKPESYASKFVADDYAAVTRAFNVTKPIFIGWSLGGSFASDILQHYGEDALAGVICVAAVPYFNLSPAVITPYIREEILPALSNVDNATLALAARVDFTYALFTEPKNIPIEVLWSWLGSATVPEPSKIGLITGSVRADTVNTTNLFKAGAEGLPLLFINGEKDRFVIGDEAVKSVDGKFKKLEVYTVKDGGHGMFYEFQDDFVGEVARFSRRVFEV</sequence>
<feature type="domain" description="AB hydrolase-1" evidence="1">
    <location>
        <begin position="36"/>
        <end position="278"/>
    </location>
</feature>
<dbReference type="Proteomes" id="UP000541558">
    <property type="component" value="Unassembled WGS sequence"/>
</dbReference>
<gene>
    <name evidence="2" type="ORF">D9611_014554</name>
</gene>
<dbReference type="Gene3D" id="3.40.50.1820">
    <property type="entry name" value="alpha/beta hydrolase"/>
    <property type="match status" value="1"/>
</dbReference>
<keyword evidence="3" id="KW-1185">Reference proteome</keyword>
<evidence type="ECO:0000313" key="2">
    <source>
        <dbReference type="EMBL" id="KAF5338135.1"/>
    </source>
</evidence>
<reference evidence="2 3" key="1">
    <citation type="journal article" date="2020" name="ISME J.">
        <title>Uncovering the hidden diversity of litter-decomposition mechanisms in mushroom-forming fungi.</title>
        <authorList>
            <person name="Floudas D."/>
            <person name="Bentzer J."/>
            <person name="Ahren D."/>
            <person name="Johansson T."/>
            <person name="Persson P."/>
            <person name="Tunlid A."/>
        </authorList>
    </citation>
    <scope>NUCLEOTIDE SEQUENCE [LARGE SCALE GENOMIC DNA]</scope>
    <source>
        <strain evidence="2 3">CBS 175.51</strain>
    </source>
</reference>
<evidence type="ECO:0000313" key="3">
    <source>
        <dbReference type="Proteomes" id="UP000541558"/>
    </source>
</evidence>
<protein>
    <recommendedName>
        <fullName evidence="1">AB hydrolase-1 domain-containing protein</fullName>
    </recommendedName>
</protein>
<dbReference type="Pfam" id="PF00561">
    <property type="entry name" value="Abhydrolase_1"/>
    <property type="match status" value="1"/>
</dbReference>
<organism evidence="2 3">
    <name type="scientific">Ephemerocybe angulata</name>
    <dbReference type="NCBI Taxonomy" id="980116"/>
    <lineage>
        <taxon>Eukaryota</taxon>
        <taxon>Fungi</taxon>
        <taxon>Dikarya</taxon>
        <taxon>Basidiomycota</taxon>
        <taxon>Agaricomycotina</taxon>
        <taxon>Agaricomycetes</taxon>
        <taxon>Agaricomycetidae</taxon>
        <taxon>Agaricales</taxon>
        <taxon>Agaricineae</taxon>
        <taxon>Psathyrellaceae</taxon>
        <taxon>Ephemerocybe</taxon>
    </lineage>
</organism>
<dbReference type="OrthoDB" id="408373at2759"/>
<dbReference type="AlphaFoldDB" id="A0A8H5CAG4"/>
<proteinExistence type="predicted"/>
<dbReference type="SUPFAM" id="SSF53474">
    <property type="entry name" value="alpha/beta-Hydrolases"/>
    <property type="match status" value="1"/>
</dbReference>
<accession>A0A8H5CAG4</accession>
<name>A0A8H5CAG4_9AGAR</name>
<dbReference type="PANTHER" id="PTHR43194:SF2">
    <property type="entry name" value="PEROXISOMAL MEMBRANE PROTEIN LPX1"/>
    <property type="match status" value="1"/>
</dbReference>
<dbReference type="InterPro" id="IPR000073">
    <property type="entry name" value="AB_hydrolase_1"/>
</dbReference>
<comment type="caution">
    <text evidence="2">The sequence shown here is derived from an EMBL/GenBank/DDBJ whole genome shotgun (WGS) entry which is preliminary data.</text>
</comment>
<dbReference type="InterPro" id="IPR029058">
    <property type="entry name" value="AB_hydrolase_fold"/>
</dbReference>
<dbReference type="PANTHER" id="PTHR43194">
    <property type="entry name" value="HYDROLASE ALPHA/BETA FOLD FAMILY"/>
    <property type="match status" value="1"/>
</dbReference>
<dbReference type="InterPro" id="IPR050228">
    <property type="entry name" value="Carboxylesterase_BioH"/>
</dbReference>
<dbReference type="EMBL" id="JAACJK010000017">
    <property type="protein sequence ID" value="KAF5338135.1"/>
    <property type="molecule type" value="Genomic_DNA"/>
</dbReference>